<accession>A0ABU8MIQ9</accession>
<evidence type="ECO:0000259" key="7">
    <source>
        <dbReference type="PROSITE" id="PS50893"/>
    </source>
</evidence>
<dbReference type="SMART" id="SM00382">
    <property type="entry name" value="AAA"/>
    <property type="match status" value="1"/>
</dbReference>
<dbReference type="EMBL" id="JBBEGN010000002">
    <property type="protein sequence ID" value="MEJ2867086.1"/>
    <property type="molecule type" value="Genomic_DNA"/>
</dbReference>
<keyword evidence="6" id="KW-0046">Antibiotic resistance</keyword>
<evidence type="ECO:0000256" key="4">
    <source>
        <dbReference type="ARBA" id="ARBA00022741"/>
    </source>
</evidence>
<keyword evidence="9" id="KW-1185">Reference proteome</keyword>
<dbReference type="GO" id="GO:0005524">
    <property type="term" value="F:ATP binding"/>
    <property type="evidence" value="ECO:0007669"/>
    <property type="project" value="UniProtKB-KW"/>
</dbReference>
<gene>
    <name evidence="8" type="ORF">WCD74_04875</name>
</gene>
<evidence type="ECO:0000256" key="5">
    <source>
        <dbReference type="ARBA" id="ARBA00022840"/>
    </source>
</evidence>
<dbReference type="PROSITE" id="PS50893">
    <property type="entry name" value="ABC_TRANSPORTER_2"/>
    <property type="match status" value="1"/>
</dbReference>
<evidence type="ECO:0000313" key="9">
    <source>
        <dbReference type="Proteomes" id="UP001385809"/>
    </source>
</evidence>
<reference evidence="8 9" key="1">
    <citation type="submission" date="2024-03" db="EMBL/GenBank/DDBJ databases">
        <title>Actinomycetospora sp. OC33-EN08, a novel actinomycete isolated from wild orchid (Aerides multiflora).</title>
        <authorList>
            <person name="Suriyachadkun C."/>
        </authorList>
    </citation>
    <scope>NUCLEOTIDE SEQUENCE [LARGE SCALE GENOMIC DNA]</scope>
    <source>
        <strain evidence="8 9">OC33-EN08</strain>
    </source>
</reference>
<comment type="subcellular location">
    <subcellularLocation>
        <location evidence="1">Cell membrane</location>
        <topology evidence="1">Peripheral membrane protein</topology>
    </subcellularLocation>
</comment>
<evidence type="ECO:0000256" key="2">
    <source>
        <dbReference type="ARBA" id="ARBA00005417"/>
    </source>
</evidence>
<evidence type="ECO:0000256" key="3">
    <source>
        <dbReference type="ARBA" id="ARBA00022448"/>
    </source>
</evidence>
<comment type="caution">
    <text evidence="8">The sequence shown here is derived from an EMBL/GenBank/DDBJ whole genome shotgun (WGS) entry which is preliminary data.</text>
</comment>
<dbReference type="InterPro" id="IPR027417">
    <property type="entry name" value="P-loop_NTPase"/>
</dbReference>
<dbReference type="Proteomes" id="UP001385809">
    <property type="component" value="Unassembled WGS sequence"/>
</dbReference>
<keyword evidence="3" id="KW-0813">Transport</keyword>
<dbReference type="Gene3D" id="3.40.50.300">
    <property type="entry name" value="P-loop containing nucleotide triphosphate hydrolases"/>
    <property type="match status" value="1"/>
</dbReference>
<comment type="similarity">
    <text evidence="2">Belongs to the ABC transporter superfamily.</text>
</comment>
<feature type="domain" description="ABC transporter" evidence="7">
    <location>
        <begin position="20"/>
        <end position="252"/>
    </location>
</feature>
<keyword evidence="5 8" id="KW-0067">ATP-binding</keyword>
<dbReference type="InterPro" id="IPR003439">
    <property type="entry name" value="ABC_transporter-like_ATP-bd"/>
</dbReference>
<sequence length="336" mass="34916">MSTQTQLTPTGAGPSAVPAVEVADLVKRYPKASTNAVDGISFAVAPGEVFGLLGPNGAGKTTTIGVLTTRVRKTSGRATVAGVDVARDPVGARALLGVVPQRPNLDRSLDAKGNLVWHAAYHGVPRSRRGPLADELLERMGLADKAGTNPDELSGGQAQRLIIARGLMHDPRVLFLDEPSTGLDPQARLFVHDRVVELAARGVTVVLTTHDMDEAAKLADRVGIVDHGVLLKLDTPGNLVAGLSGSATVDLDVTGIDPEQLRARLAAVRGTAGAEVLQQPDEGPARLRIRVDGEAGAALPGLLEEVTTAGGRVSDVGLGEPTLEDVFIDLTGRGLR</sequence>
<dbReference type="PROSITE" id="PS00211">
    <property type="entry name" value="ABC_TRANSPORTER_1"/>
    <property type="match status" value="1"/>
</dbReference>
<dbReference type="PANTHER" id="PTHR42711">
    <property type="entry name" value="ABC TRANSPORTER ATP-BINDING PROTEIN"/>
    <property type="match status" value="1"/>
</dbReference>
<dbReference type="Pfam" id="PF00005">
    <property type="entry name" value="ABC_tran"/>
    <property type="match status" value="1"/>
</dbReference>
<evidence type="ECO:0000256" key="1">
    <source>
        <dbReference type="ARBA" id="ARBA00004202"/>
    </source>
</evidence>
<dbReference type="RefSeq" id="WP_337693711.1">
    <property type="nucleotide sequence ID" value="NZ_JBBEGN010000002.1"/>
</dbReference>
<evidence type="ECO:0000313" key="8">
    <source>
        <dbReference type="EMBL" id="MEJ2867086.1"/>
    </source>
</evidence>
<name>A0ABU8MIQ9_9PSEU</name>
<evidence type="ECO:0000256" key="6">
    <source>
        <dbReference type="ARBA" id="ARBA00023251"/>
    </source>
</evidence>
<dbReference type="InterPro" id="IPR017871">
    <property type="entry name" value="ABC_transporter-like_CS"/>
</dbReference>
<organism evidence="8 9">
    <name type="scientific">Actinomycetospora aurantiaca</name>
    <dbReference type="NCBI Taxonomy" id="3129233"/>
    <lineage>
        <taxon>Bacteria</taxon>
        <taxon>Bacillati</taxon>
        <taxon>Actinomycetota</taxon>
        <taxon>Actinomycetes</taxon>
        <taxon>Pseudonocardiales</taxon>
        <taxon>Pseudonocardiaceae</taxon>
        <taxon>Actinomycetospora</taxon>
    </lineage>
</organism>
<dbReference type="SUPFAM" id="SSF52540">
    <property type="entry name" value="P-loop containing nucleoside triphosphate hydrolases"/>
    <property type="match status" value="1"/>
</dbReference>
<dbReference type="InterPro" id="IPR003593">
    <property type="entry name" value="AAA+_ATPase"/>
</dbReference>
<dbReference type="PANTHER" id="PTHR42711:SF5">
    <property type="entry name" value="ABC TRANSPORTER ATP-BINDING PROTEIN NATA"/>
    <property type="match status" value="1"/>
</dbReference>
<dbReference type="InterPro" id="IPR050763">
    <property type="entry name" value="ABC_transporter_ATP-binding"/>
</dbReference>
<proteinExistence type="inferred from homology"/>
<protein>
    <submittedName>
        <fullName evidence="8">ABC transporter ATP-binding protein</fullName>
    </submittedName>
</protein>
<keyword evidence="4" id="KW-0547">Nucleotide-binding</keyword>